<evidence type="ECO:0000256" key="1">
    <source>
        <dbReference type="ARBA" id="ARBA00023015"/>
    </source>
</evidence>
<keyword evidence="1" id="KW-0805">Transcription regulation</keyword>
<feature type="domain" description="Cyclic nucleotide-binding" evidence="4">
    <location>
        <begin position="20"/>
        <end position="83"/>
    </location>
</feature>
<keyword evidence="2" id="KW-0238">DNA-binding</keyword>
<dbReference type="OrthoDB" id="7506088at2"/>
<keyword evidence="6" id="KW-1185">Reference proteome</keyword>
<dbReference type="Proteomes" id="UP000321058">
    <property type="component" value="Unassembled WGS sequence"/>
</dbReference>
<dbReference type="InterPro" id="IPR000595">
    <property type="entry name" value="cNMP-bd_dom"/>
</dbReference>
<dbReference type="SUPFAM" id="SSF46785">
    <property type="entry name" value="Winged helix' DNA-binding domain"/>
    <property type="match status" value="1"/>
</dbReference>
<evidence type="ECO:0000256" key="3">
    <source>
        <dbReference type="ARBA" id="ARBA00023163"/>
    </source>
</evidence>
<dbReference type="RefSeq" id="WP_147157389.1">
    <property type="nucleotide sequence ID" value="NZ_BKAJ01000315.1"/>
</dbReference>
<dbReference type="GO" id="GO:0006355">
    <property type="term" value="P:regulation of DNA-templated transcription"/>
    <property type="evidence" value="ECO:0007669"/>
    <property type="project" value="InterPro"/>
</dbReference>
<keyword evidence="3" id="KW-0804">Transcription</keyword>
<dbReference type="InterPro" id="IPR014710">
    <property type="entry name" value="RmlC-like_jellyroll"/>
</dbReference>
<dbReference type="InterPro" id="IPR012318">
    <property type="entry name" value="HTH_CRP"/>
</dbReference>
<evidence type="ECO:0000313" key="6">
    <source>
        <dbReference type="Proteomes" id="UP000321058"/>
    </source>
</evidence>
<dbReference type="PROSITE" id="PS50042">
    <property type="entry name" value="CNMP_BINDING_3"/>
    <property type="match status" value="1"/>
</dbReference>
<organism evidence="5 6">
    <name type="scientific">Reyranella soli</name>
    <dbReference type="NCBI Taxonomy" id="1230389"/>
    <lineage>
        <taxon>Bacteria</taxon>
        <taxon>Pseudomonadati</taxon>
        <taxon>Pseudomonadota</taxon>
        <taxon>Alphaproteobacteria</taxon>
        <taxon>Hyphomicrobiales</taxon>
        <taxon>Reyranellaceae</taxon>
        <taxon>Reyranella</taxon>
    </lineage>
</organism>
<comment type="caution">
    <text evidence="5">The sequence shown here is derived from an EMBL/GenBank/DDBJ whole genome shotgun (WGS) entry which is preliminary data.</text>
</comment>
<dbReference type="GO" id="GO:0003677">
    <property type="term" value="F:DNA binding"/>
    <property type="evidence" value="ECO:0007669"/>
    <property type="project" value="UniProtKB-KW"/>
</dbReference>
<protein>
    <submittedName>
        <fullName evidence="5">Cyclic nucleotide-binding protein</fullName>
    </submittedName>
</protein>
<accession>A0A512NT73</accession>
<evidence type="ECO:0000259" key="4">
    <source>
        <dbReference type="PROSITE" id="PS50042"/>
    </source>
</evidence>
<dbReference type="SUPFAM" id="SSF51206">
    <property type="entry name" value="cAMP-binding domain-like"/>
    <property type="match status" value="1"/>
</dbReference>
<sequence length="251" mass="27771">MPDSGSPTRLSSPIRVANHLFQHLSGEDAGLLRPALESVQLDVGRVLYAPGQLVRHVYFVESGLVSIVGANKGRRRMEVGMVGFEGMTSLETVLADGVAAHEALVQSPGSALRLPSAGLRDAIEQSRSLQETLLRFAHVFMVHSNHAAIAAGRARIDERLSRGLLMWHDRVREAELFVTHEFLALLMGVRRQGVTVALHELEGKGLIRSTRNRVRIIDRTGLERTANGFYGAPEDEYRRLFGEDLRRHKAA</sequence>
<proteinExistence type="predicted"/>
<reference evidence="5 6" key="1">
    <citation type="submission" date="2019-07" db="EMBL/GenBank/DDBJ databases">
        <title>Whole genome shotgun sequence of Reyranella soli NBRC 108950.</title>
        <authorList>
            <person name="Hosoyama A."/>
            <person name="Uohara A."/>
            <person name="Ohji S."/>
            <person name="Ichikawa N."/>
        </authorList>
    </citation>
    <scope>NUCLEOTIDE SEQUENCE [LARGE SCALE GENOMIC DNA]</scope>
    <source>
        <strain evidence="5 6">NBRC 108950</strain>
    </source>
</reference>
<evidence type="ECO:0000256" key="2">
    <source>
        <dbReference type="ARBA" id="ARBA00023125"/>
    </source>
</evidence>
<dbReference type="Gene3D" id="2.60.120.10">
    <property type="entry name" value="Jelly Rolls"/>
    <property type="match status" value="1"/>
</dbReference>
<evidence type="ECO:0000313" key="5">
    <source>
        <dbReference type="EMBL" id="GEP62129.1"/>
    </source>
</evidence>
<dbReference type="EMBL" id="BKAJ01000315">
    <property type="protein sequence ID" value="GEP62129.1"/>
    <property type="molecule type" value="Genomic_DNA"/>
</dbReference>
<dbReference type="InterPro" id="IPR036388">
    <property type="entry name" value="WH-like_DNA-bd_sf"/>
</dbReference>
<dbReference type="InterPro" id="IPR036390">
    <property type="entry name" value="WH_DNA-bd_sf"/>
</dbReference>
<dbReference type="Pfam" id="PF13545">
    <property type="entry name" value="HTH_Crp_2"/>
    <property type="match status" value="1"/>
</dbReference>
<name>A0A512NT73_9HYPH</name>
<dbReference type="CDD" id="cd00038">
    <property type="entry name" value="CAP_ED"/>
    <property type="match status" value="1"/>
</dbReference>
<dbReference type="InterPro" id="IPR018490">
    <property type="entry name" value="cNMP-bd_dom_sf"/>
</dbReference>
<dbReference type="Gene3D" id="1.10.10.10">
    <property type="entry name" value="Winged helix-like DNA-binding domain superfamily/Winged helix DNA-binding domain"/>
    <property type="match status" value="1"/>
</dbReference>
<gene>
    <name evidence="5" type="ORF">RSO01_92950</name>
</gene>
<dbReference type="Pfam" id="PF00027">
    <property type="entry name" value="cNMP_binding"/>
    <property type="match status" value="1"/>
</dbReference>
<dbReference type="AlphaFoldDB" id="A0A512NT73"/>